<sequence length="401" mass="42678">MTIPLTYAQELLDEVERHDPTRIRGPRFTVERSYTVTGAIDPAVLATALDDVVVRHEALRTVRDGAEQRILPPVPVGLDTGGGGFDGPLPGGQVPALRARLVGGRLDLAAHHGAADPWSLSVLARDVVTAYHARLAGGRLDAAVMQYADIAADDRSPQWQKRIAEVVPRWRERLCGLGPSAPRTLSGEAERACPLAMVTFALGDDLWRAVGATARRARSTPFTLLLAAFAAAMCPAGDTAEAVLPVITPGRIPSEWDTVGFLLNVLTLRIPMTGDPDPADLLRRVDAACRQAYADDIPLVPVLRAVPGLLDVLVGARAVPAFRYVARPDMTPPIEQPRFTLTPLGAETPPTVILGTPILVTVHPGGRGEVAYDPGLVTASHVERLVEAYLAVLPAFAGAGR</sequence>
<comment type="caution">
    <text evidence="2">The sequence shown here is derived from an EMBL/GenBank/DDBJ whole genome shotgun (WGS) entry which is preliminary data.</text>
</comment>
<dbReference type="EMBL" id="JBHSBN010000016">
    <property type="protein sequence ID" value="MFC4108480.1"/>
    <property type="molecule type" value="Genomic_DNA"/>
</dbReference>
<proteinExistence type="predicted"/>
<evidence type="ECO:0000259" key="1">
    <source>
        <dbReference type="Pfam" id="PF00668"/>
    </source>
</evidence>
<dbReference type="Proteomes" id="UP001595868">
    <property type="component" value="Unassembled WGS sequence"/>
</dbReference>
<dbReference type="Gene3D" id="3.30.559.30">
    <property type="entry name" value="Nonribosomal peptide synthetase, condensation domain"/>
    <property type="match status" value="1"/>
</dbReference>
<feature type="domain" description="Condensation" evidence="1">
    <location>
        <begin position="108"/>
        <end position="299"/>
    </location>
</feature>
<evidence type="ECO:0000313" key="3">
    <source>
        <dbReference type="Proteomes" id="UP001595868"/>
    </source>
</evidence>
<organism evidence="2 3">
    <name type="scientific">Micromonospora zhanjiangensis</name>
    <dbReference type="NCBI Taxonomy" id="1522057"/>
    <lineage>
        <taxon>Bacteria</taxon>
        <taxon>Bacillati</taxon>
        <taxon>Actinomycetota</taxon>
        <taxon>Actinomycetes</taxon>
        <taxon>Micromonosporales</taxon>
        <taxon>Micromonosporaceae</taxon>
        <taxon>Micromonospora</taxon>
    </lineage>
</organism>
<dbReference type="InterPro" id="IPR023213">
    <property type="entry name" value="CAT-like_dom_sf"/>
</dbReference>
<protein>
    <submittedName>
        <fullName evidence="2">Condensation domain-containing protein</fullName>
    </submittedName>
</protein>
<dbReference type="PANTHER" id="PTHR45527:SF1">
    <property type="entry name" value="FATTY ACID SYNTHASE"/>
    <property type="match status" value="1"/>
</dbReference>
<dbReference type="RefSeq" id="WP_377548807.1">
    <property type="nucleotide sequence ID" value="NZ_JBHSBN010000016.1"/>
</dbReference>
<dbReference type="Gene3D" id="3.30.559.10">
    <property type="entry name" value="Chloramphenicol acetyltransferase-like domain"/>
    <property type="match status" value="2"/>
</dbReference>
<reference evidence="3" key="1">
    <citation type="journal article" date="2019" name="Int. J. Syst. Evol. Microbiol.">
        <title>The Global Catalogue of Microorganisms (GCM) 10K type strain sequencing project: providing services to taxonomists for standard genome sequencing and annotation.</title>
        <authorList>
            <consortium name="The Broad Institute Genomics Platform"/>
            <consortium name="The Broad Institute Genome Sequencing Center for Infectious Disease"/>
            <person name="Wu L."/>
            <person name="Ma J."/>
        </authorList>
    </citation>
    <scope>NUCLEOTIDE SEQUENCE [LARGE SCALE GENOMIC DNA]</scope>
    <source>
        <strain evidence="3">2902at01</strain>
    </source>
</reference>
<evidence type="ECO:0000313" key="2">
    <source>
        <dbReference type="EMBL" id="MFC4108480.1"/>
    </source>
</evidence>
<dbReference type="SUPFAM" id="SSF52777">
    <property type="entry name" value="CoA-dependent acyltransferases"/>
    <property type="match status" value="2"/>
</dbReference>
<accession>A0ABV8KQQ8</accession>
<keyword evidence="3" id="KW-1185">Reference proteome</keyword>
<gene>
    <name evidence="2" type="ORF">ACFOX0_21415</name>
</gene>
<name>A0ABV8KQQ8_9ACTN</name>
<dbReference type="Pfam" id="PF00668">
    <property type="entry name" value="Condensation"/>
    <property type="match status" value="1"/>
</dbReference>
<dbReference type="PANTHER" id="PTHR45527">
    <property type="entry name" value="NONRIBOSOMAL PEPTIDE SYNTHETASE"/>
    <property type="match status" value="1"/>
</dbReference>
<dbReference type="InterPro" id="IPR001242">
    <property type="entry name" value="Condensation_dom"/>
</dbReference>